<keyword evidence="1" id="KW-1133">Transmembrane helix</keyword>
<proteinExistence type="predicted"/>
<feature type="transmembrane region" description="Helical" evidence="1">
    <location>
        <begin position="114"/>
        <end position="131"/>
    </location>
</feature>
<organism evidence="2 3">
    <name type="scientific">Maricaulis virginensis</name>
    <dbReference type="NCBI Taxonomy" id="144022"/>
    <lineage>
        <taxon>Bacteria</taxon>
        <taxon>Pseudomonadati</taxon>
        <taxon>Pseudomonadota</taxon>
        <taxon>Alphaproteobacteria</taxon>
        <taxon>Maricaulales</taxon>
        <taxon>Maricaulaceae</taxon>
        <taxon>Maricaulis</taxon>
    </lineage>
</organism>
<reference evidence="2" key="2">
    <citation type="submission" date="2023-01" db="EMBL/GenBank/DDBJ databases">
        <authorList>
            <person name="Sun Q."/>
            <person name="Evtushenko L."/>
        </authorList>
    </citation>
    <scope>NUCLEOTIDE SEQUENCE</scope>
    <source>
        <strain evidence="2">VKM B-1513</strain>
    </source>
</reference>
<name>A0A9W6IM59_9PROT</name>
<dbReference type="EMBL" id="BSFE01000002">
    <property type="protein sequence ID" value="GLK51585.1"/>
    <property type="molecule type" value="Genomic_DNA"/>
</dbReference>
<evidence type="ECO:0000313" key="2">
    <source>
        <dbReference type="EMBL" id="GLK51585.1"/>
    </source>
</evidence>
<keyword evidence="3" id="KW-1185">Reference proteome</keyword>
<gene>
    <name evidence="2" type="ORF">GCM10017621_10930</name>
</gene>
<evidence type="ECO:0008006" key="4">
    <source>
        <dbReference type="Google" id="ProtNLM"/>
    </source>
</evidence>
<dbReference type="AlphaFoldDB" id="A0A9W6IM59"/>
<accession>A0A9W6IM59</accession>
<dbReference type="Proteomes" id="UP001143486">
    <property type="component" value="Unassembled WGS sequence"/>
</dbReference>
<keyword evidence="1" id="KW-0472">Membrane</keyword>
<reference evidence="2" key="1">
    <citation type="journal article" date="2014" name="Int. J. Syst. Evol. Microbiol.">
        <title>Complete genome sequence of Corynebacterium casei LMG S-19264T (=DSM 44701T), isolated from a smear-ripened cheese.</title>
        <authorList>
            <consortium name="US DOE Joint Genome Institute (JGI-PGF)"/>
            <person name="Walter F."/>
            <person name="Albersmeier A."/>
            <person name="Kalinowski J."/>
            <person name="Ruckert C."/>
        </authorList>
    </citation>
    <scope>NUCLEOTIDE SEQUENCE</scope>
    <source>
        <strain evidence="2">VKM B-1513</strain>
    </source>
</reference>
<sequence length="161" mass="18338">MLTDFRLPKGSTLRTVAFALLCLAILGLSLPDTGRFYDAMFIVALVAMASFFYAMCRRGQAWSRRWNEQFHIWKMQHYHLLGTTAVLQFLLLFAIAARILAFFIFIGLGGLDGLALHVCILATLFLLCWRYRDVVREERDRLRKDGAFDGTPYSSGSMRGS</sequence>
<feature type="transmembrane region" description="Helical" evidence="1">
    <location>
        <begin position="36"/>
        <end position="56"/>
    </location>
</feature>
<evidence type="ECO:0000256" key="1">
    <source>
        <dbReference type="SAM" id="Phobius"/>
    </source>
</evidence>
<feature type="transmembrane region" description="Helical" evidence="1">
    <location>
        <begin position="77"/>
        <end position="108"/>
    </location>
</feature>
<feature type="transmembrane region" description="Helical" evidence="1">
    <location>
        <begin position="12"/>
        <end position="30"/>
    </location>
</feature>
<evidence type="ECO:0000313" key="3">
    <source>
        <dbReference type="Proteomes" id="UP001143486"/>
    </source>
</evidence>
<comment type="caution">
    <text evidence="2">The sequence shown here is derived from an EMBL/GenBank/DDBJ whole genome shotgun (WGS) entry which is preliminary data.</text>
</comment>
<keyword evidence="1" id="KW-0812">Transmembrane</keyword>
<dbReference type="RefSeq" id="WP_271185965.1">
    <property type="nucleotide sequence ID" value="NZ_BSFE01000002.1"/>
</dbReference>
<protein>
    <recommendedName>
        <fullName evidence="4">Transmembrane protein</fullName>
    </recommendedName>
</protein>